<gene>
    <name evidence="1" type="ORF">ISP01_01005</name>
</gene>
<reference evidence="1" key="1">
    <citation type="submission" date="2020-10" db="EMBL/GenBank/DDBJ databases">
        <title>Dehalococcoides mccartyi of a TCE/Cr reducing biochatode.</title>
        <authorList>
            <person name="Matturro B."/>
        </authorList>
    </citation>
    <scope>NUCLEOTIDE SEQUENCE</scope>
    <source>
        <strain evidence="1">Bin4</strain>
    </source>
</reference>
<proteinExistence type="predicted"/>
<sequence>MLIIIYLNETLEYFSGLYCTGIVKLNMADYSNSSPLMKLAFNIINNEVVCYQRELAGAKI</sequence>
<accession>A0A843AKS7</accession>
<organism evidence="1 2">
    <name type="scientific">Methanobrevibacter arboriphilus</name>
    <dbReference type="NCBI Taxonomy" id="39441"/>
    <lineage>
        <taxon>Archaea</taxon>
        <taxon>Methanobacteriati</taxon>
        <taxon>Methanobacteriota</taxon>
        <taxon>Methanomada group</taxon>
        <taxon>Methanobacteria</taxon>
        <taxon>Methanobacteriales</taxon>
        <taxon>Methanobacteriaceae</taxon>
        <taxon>Methanobrevibacter</taxon>
    </lineage>
</organism>
<dbReference type="AlphaFoldDB" id="A0A843AKS7"/>
<name>A0A843AKS7_METAZ</name>
<evidence type="ECO:0000313" key="2">
    <source>
        <dbReference type="Proteomes" id="UP000658733"/>
    </source>
</evidence>
<comment type="caution">
    <text evidence="1">The sequence shown here is derived from an EMBL/GenBank/DDBJ whole genome shotgun (WGS) entry which is preliminary data.</text>
</comment>
<protein>
    <submittedName>
        <fullName evidence="1">Uncharacterized protein</fullName>
    </submittedName>
</protein>
<evidence type="ECO:0000313" key="1">
    <source>
        <dbReference type="EMBL" id="MBF4467959.1"/>
    </source>
</evidence>
<dbReference type="EMBL" id="JADIIN010000009">
    <property type="protein sequence ID" value="MBF4467959.1"/>
    <property type="molecule type" value="Genomic_DNA"/>
</dbReference>
<dbReference type="Proteomes" id="UP000658733">
    <property type="component" value="Unassembled WGS sequence"/>
</dbReference>